<name>A0A8T6R955_9MICO</name>
<dbReference type="RefSeq" id="WP_164896049.1">
    <property type="nucleotide sequence ID" value="NZ_SAYU02000037.1"/>
</dbReference>
<dbReference type="SUPFAM" id="SSF56349">
    <property type="entry name" value="DNA breaking-rejoining enzymes"/>
    <property type="match status" value="2"/>
</dbReference>
<dbReference type="SUPFAM" id="SSF47823">
    <property type="entry name" value="lambda integrase-like, N-terminal domain"/>
    <property type="match status" value="1"/>
</dbReference>
<protein>
    <submittedName>
        <fullName evidence="4">Tyrosine-type recombinase/integrase</fullName>
    </submittedName>
</protein>
<dbReference type="InterPro" id="IPR011010">
    <property type="entry name" value="DNA_brk_join_enz"/>
</dbReference>
<dbReference type="PANTHER" id="PTHR34605:SF3">
    <property type="entry name" value="P CELL-TYPE AGGLUTINATION PROTEIN MAP4-LIKE-RELATED"/>
    <property type="match status" value="1"/>
</dbReference>
<reference evidence="4" key="1">
    <citation type="submission" date="2020-03" db="EMBL/GenBank/DDBJ databases">
        <title>Phycicoccus flavus sp. nov., a novel endophytic actinobacterium isolated from branch of Kandelia candel.</title>
        <authorList>
            <person name="Tuo L."/>
        </authorList>
    </citation>
    <scope>NUCLEOTIDE SEQUENCE</scope>
    <source>
        <strain evidence="4">CMS6Z-2</strain>
    </source>
</reference>
<dbReference type="EMBL" id="SAYU02000037">
    <property type="protein sequence ID" value="NHA68751.1"/>
    <property type="molecule type" value="Genomic_DNA"/>
</dbReference>
<keyword evidence="2" id="KW-0233">DNA recombination</keyword>
<dbReference type="Proteomes" id="UP000287866">
    <property type="component" value="Unassembled WGS sequence"/>
</dbReference>
<dbReference type="InterPro" id="IPR013762">
    <property type="entry name" value="Integrase-like_cat_sf"/>
</dbReference>
<comment type="caution">
    <text evidence="4">The sequence shown here is derived from an EMBL/GenBank/DDBJ whole genome shotgun (WGS) entry which is preliminary data.</text>
</comment>
<dbReference type="GO" id="GO:0003677">
    <property type="term" value="F:DNA binding"/>
    <property type="evidence" value="ECO:0007669"/>
    <property type="project" value="UniProtKB-KW"/>
</dbReference>
<dbReference type="CDD" id="cd00799">
    <property type="entry name" value="INT_Cre_C"/>
    <property type="match status" value="1"/>
</dbReference>
<evidence type="ECO:0000256" key="1">
    <source>
        <dbReference type="ARBA" id="ARBA00023125"/>
    </source>
</evidence>
<gene>
    <name evidence="4" type="ORF">EPD83_011925</name>
</gene>
<evidence type="ECO:0000313" key="5">
    <source>
        <dbReference type="Proteomes" id="UP000287866"/>
    </source>
</evidence>
<proteinExistence type="predicted"/>
<dbReference type="AlphaFoldDB" id="A0A8T6R955"/>
<organism evidence="4 5">
    <name type="scientific">Phycicoccus flavus</name>
    <dbReference type="NCBI Taxonomy" id="2502783"/>
    <lineage>
        <taxon>Bacteria</taxon>
        <taxon>Bacillati</taxon>
        <taxon>Actinomycetota</taxon>
        <taxon>Actinomycetes</taxon>
        <taxon>Micrococcales</taxon>
        <taxon>Intrasporangiaceae</taxon>
        <taxon>Phycicoccus</taxon>
    </lineage>
</organism>
<dbReference type="GO" id="GO:0006310">
    <property type="term" value="P:DNA recombination"/>
    <property type="evidence" value="ECO:0007669"/>
    <property type="project" value="UniProtKB-KW"/>
</dbReference>
<evidence type="ECO:0000259" key="3">
    <source>
        <dbReference type="PROSITE" id="PS51898"/>
    </source>
</evidence>
<feature type="domain" description="Tyr recombinase" evidence="3">
    <location>
        <begin position="266"/>
        <end position="468"/>
    </location>
</feature>
<dbReference type="InterPro" id="IPR010998">
    <property type="entry name" value="Integrase_recombinase_N"/>
</dbReference>
<dbReference type="Pfam" id="PF00589">
    <property type="entry name" value="Phage_integrase"/>
    <property type="match status" value="1"/>
</dbReference>
<accession>A0A8T6R955</accession>
<dbReference type="InterPro" id="IPR002104">
    <property type="entry name" value="Integrase_catalytic"/>
</dbReference>
<dbReference type="Gene3D" id="1.10.150.130">
    <property type="match status" value="1"/>
</dbReference>
<dbReference type="Gene3D" id="1.10.443.10">
    <property type="entry name" value="Intergrase catalytic core"/>
    <property type="match status" value="2"/>
</dbReference>
<dbReference type="PROSITE" id="PS51898">
    <property type="entry name" value="TYR_RECOMBINASE"/>
    <property type="match status" value="1"/>
</dbReference>
<dbReference type="InterPro" id="IPR052925">
    <property type="entry name" value="Phage_Integrase-like_Recomb"/>
</dbReference>
<evidence type="ECO:0000313" key="4">
    <source>
        <dbReference type="EMBL" id="NHA68751.1"/>
    </source>
</evidence>
<evidence type="ECO:0000256" key="2">
    <source>
        <dbReference type="ARBA" id="ARBA00023172"/>
    </source>
</evidence>
<dbReference type="GO" id="GO:0015074">
    <property type="term" value="P:DNA integration"/>
    <property type="evidence" value="ECO:0007669"/>
    <property type="project" value="InterPro"/>
</dbReference>
<sequence>MKAFLGWLPGAATEGDVPADPALAALVDHTAAMYAQAITDSTRAAYARRWKLFEEWCETRELASLPAAPETVMLYLTTTVGTTAYSLPTIRGWVAAINRVHIEAGAPAPGLDPGVTLLMRGLSRSRRDRLAPPSVSALKIAEVRTVCELLDRHARRPIDVRDRAVFALHRAGLGDGEIARLSLQDLEIAPARALVTVRATKRTPPREVILRHGPKTGPDPLEALTQFVELRGTDPGHLFVSSAAHRHRRPLSAKGIYSIRHSRSGALAAHSERPELDEVIDVLGRNDSEVLRDKALILLGFAGAFRRVDLVRLRWSDITLKPNGLLVMLRHSKTDRSGRGRSVGIPRGQSEVTCPVRAVLAWRARCGQRFGAERLPDLPCFVRVGRSGRLGTDPLTPEALAYLVRRRAEQAGLEGRWGGRSLRAGFISTAADLDIPLHKIARQSGHATLDSLIRYIRTDDPFRGNPANRLGL</sequence>
<keyword evidence="5" id="KW-1185">Reference proteome</keyword>
<dbReference type="PANTHER" id="PTHR34605">
    <property type="entry name" value="PHAGE_INTEGRASE DOMAIN-CONTAINING PROTEIN"/>
    <property type="match status" value="1"/>
</dbReference>
<keyword evidence="1" id="KW-0238">DNA-binding</keyword>